<dbReference type="Pfam" id="PF03435">
    <property type="entry name" value="Sacchrp_dh_NADP"/>
    <property type="match status" value="1"/>
</dbReference>
<dbReference type="SUPFAM" id="SSF55347">
    <property type="entry name" value="Glyceraldehyde-3-phosphate dehydrogenase-like, C-terminal domain"/>
    <property type="match status" value="1"/>
</dbReference>
<dbReference type="SUPFAM" id="SSF51735">
    <property type="entry name" value="NAD(P)-binding Rossmann-fold domains"/>
    <property type="match status" value="1"/>
</dbReference>
<evidence type="ECO:0000313" key="4">
    <source>
        <dbReference type="EMBL" id="RJP72269.1"/>
    </source>
</evidence>
<dbReference type="GO" id="GO:0016491">
    <property type="term" value="F:oxidoreductase activity"/>
    <property type="evidence" value="ECO:0007669"/>
    <property type="project" value="UniProtKB-KW"/>
</dbReference>
<dbReference type="InterPro" id="IPR005097">
    <property type="entry name" value="Sacchrp_dh_NADP-bd"/>
</dbReference>
<keyword evidence="1" id="KW-0560">Oxidoreductase</keyword>
<organism evidence="4 5">
    <name type="scientific">Candidatus Abyssobacteria bacterium SURF_17</name>
    <dbReference type="NCBI Taxonomy" id="2093361"/>
    <lineage>
        <taxon>Bacteria</taxon>
        <taxon>Pseudomonadati</taxon>
        <taxon>Candidatus Hydrogenedentota</taxon>
        <taxon>Candidatus Abyssobacteria</taxon>
    </lineage>
</organism>
<dbReference type="Gene3D" id="3.30.360.10">
    <property type="entry name" value="Dihydrodipicolinate Reductase, domain 2"/>
    <property type="match status" value="1"/>
</dbReference>
<name>A0A419F1S5_9BACT</name>
<dbReference type="InterPro" id="IPR036291">
    <property type="entry name" value="NAD(P)-bd_dom_sf"/>
</dbReference>
<evidence type="ECO:0000256" key="1">
    <source>
        <dbReference type="ARBA" id="ARBA00023002"/>
    </source>
</evidence>
<dbReference type="Proteomes" id="UP000285961">
    <property type="component" value="Unassembled WGS sequence"/>
</dbReference>
<dbReference type="Pfam" id="PF16653">
    <property type="entry name" value="Sacchrp_dh_C"/>
    <property type="match status" value="1"/>
</dbReference>
<sequence length="394" mass="43359">MGYIYAVLGGGRQGTAAAYDMAKFGDAERVIIADANVSAARKSAARVNQLLDKEIAEGIHLDVSDAASLLTFLKGVDSFLSAVPYWLNPEITKVAIQARANMCDLGGHTDLVREQMKLNNLAQEARVAVIPDCGQVPGMGTSLIMYAMSLLDKTDDIFMWDGGNDQNPRPPFKYILTFNIAGLTNEYYGAARFLRNYKLVDVPTFREEDYEIVEFPEPIGKLEAFVTSGGTSTAPYTFEGKVRTYENKTLRHIGHFAQWKTLLDVGFLEEEPVSVGGTKVSPRDLLHALIEPKIRATENDRDFVIIRVKATGEKDSRKAEVVLDVIDYYDEATGFSAMERTTGFHGAIIAIMNAKGITSRGVHPVEVGVPGALFVEEMRKRGIEMDEKITMTAG</sequence>
<gene>
    <name evidence="4" type="ORF">C4532_06320</name>
</gene>
<feature type="domain" description="Saccharopine dehydrogenase-like C-terminal" evidence="3">
    <location>
        <begin position="137"/>
        <end position="383"/>
    </location>
</feature>
<dbReference type="InterPro" id="IPR051168">
    <property type="entry name" value="AASS"/>
</dbReference>
<accession>A0A419F1S5</accession>
<dbReference type="InterPro" id="IPR032095">
    <property type="entry name" value="Sacchrp_dh-like_C"/>
</dbReference>
<comment type="caution">
    <text evidence="4">The sequence shown here is derived from an EMBL/GenBank/DDBJ whole genome shotgun (WGS) entry which is preliminary data.</text>
</comment>
<dbReference type="EMBL" id="QZKI01000047">
    <property type="protein sequence ID" value="RJP72269.1"/>
    <property type="molecule type" value="Genomic_DNA"/>
</dbReference>
<evidence type="ECO:0000259" key="2">
    <source>
        <dbReference type="Pfam" id="PF03435"/>
    </source>
</evidence>
<dbReference type="PANTHER" id="PTHR11133">
    <property type="entry name" value="SACCHAROPINE DEHYDROGENASE"/>
    <property type="match status" value="1"/>
</dbReference>
<protein>
    <recommendedName>
        <fullName evidence="6">Saccharopine dehydrogenase</fullName>
    </recommendedName>
</protein>
<evidence type="ECO:0000313" key="5">
    <source>
        <dbReference type="Proteomes" id="UP000285961"/>
    </source>
</evidence>
<evidence type="ECO:0008006" key="6">
    <source>
        <dbReference type="Google" id="ProtNLM"/>
    </source>
</evidence>
<dbReference type="Gene3D" id="3.40.50.720">
    <property type="entry name" value="NAD(P)-binding Rossmann-like Domain"/>
    <property type="match status" value="1"/>
</dbReference>
<dbReference type="PANTHER" id="PTHR11133:SF22">
    <property type="entry name" value="ALPHA-AMINOADIPIC SEMIALDEHYDE SYNTHASE, MITOCHONDRIAL"/>
    <property type="match status" value="1"/>
</dbReference>
<evidence type="ECO:0000259" key="3">
    <source>
        <dbReference type="Pfam" id="PF16653"/>
    </source>
</evidence>
<proteinExistence type="predicted"/>
<reference evidence="4 5" key="1">
    <citation type="journal article" date="2017" name="ISME J.">
        <title>Energy and carbon metabolisms in a deep terrestrial subsurface fluid microbial community.</title>
        <authorList>
            <person name="Momper L."/>
            <person name="Jungbluth S.P."/>
            <person name="Lee M.D."/>
            <person name="Amend J.P."/>
        </authorList>
    </citation>
    <scope>NUCLEOTIDE SEQUENCE [LARGE SCALE GENOMIC DNA]</scope>
    <source>
        <strain evidence="4">SURF_17</strain>
    </source>
</reference>
<feature type="domain" description="Saccharopine dehydrogenase NADP binding" evidence="2">
    <location>
        <begin position="7"/>
        <end position="128"/>
    </location>
</feature>
<dbReference type="AlphaFoldDB" id="A0A419F1S5"/>